<organism evidence="1 2">
    <name type="scientific">Methylomirabilis oxygeniifera</name>
    <dbReference type="NCBI Taxonomy" id="671143"/>
    <lineage>
        <taxon>Bacteria</taxon>
        <taxon>Candidatus Methylomirabilota</taxon>
        <taxon>Candidatus Methylomirabilia</taxon>
        <taxon>Candidatus Methylomirabilales</taxon>
        <taxon>Candidatus Methylomirabilaceae</taxon>
        <taxon>Candidatus Methylomirabilis</taxon>
    </lineage>
</organism>
<sequence>MRPLSAGLQFGRAKGVLNRVLEHEESLRIGSFRFLRRRPIPLAGANVKLSVRRYLFLEDPPFLSQSYAYDMV</sequence>
<name>D5MFI6_METO1</name>
<evidence type="ECO:0000313" key="1">
    <source>
        <dbReference type="EMBL" id="CBE68517.1"/>
    </source>
</evidence>
<dbReference type="EMBL" id="FP565575">
    <property type="protein sequence ID" value="CBE68517.1"/>
    <property type="molecule type" value="Genomic_DNA"/>
</dbReference>
<dbReference type="HOGENOM" id="CLU_2714879_0_0_0"/>
<protein>
    <submittedName>
        <fullName evidence="1">Uncharacterized protein</fullName>
    </submittedName>
</protein>
<gene>
    <name evidence="1" type="ORF">DAMO_1457</name>
</gene>
<dbReference type="Proteomes" id="UP000006898">
    <property type="component" value="Chromosome"/>
</dbReference>
<dbReference type="AlphaFoldDB" id="D5MFI6"/>
<accession>D5MFI6</accession>
<evidence type="ECO:0000313" key="2">
    <source>
        <dbReference type="Proteomes" id="UP000006898"/>
    </source>
</evidence>
<proteinExistence type="predicted"/>
<dbReference type="STRING" id="671143.DAMO_1457"/>
<dbReference type="KEGG" id="mox:DAMO_1457"/>
<reference evidence="1 2" key="1">
    <citation type="journal article" date="2010" name="Nature">
        <title>Nitrite-driven anaerobic methane oxidation by oxygenic bacteria.</title>
        <authorList>
            <person name="Ettwig K.F."/>
            <person name="Butler M.K."/>
            <person name="Le Paslier D."/>
            <person name="Pelletier E."/>
            <person name="Mangenot S."/>
            <person name="Kuypers M.M.M."/>
            <person name="Schreiber F."/>
            <person name="Dutilh B.E."/>
            <person name="Zedelius J."/>
            <person name="de Beer D."/>
            <person name="Gloerich J."/>
            <person name="Wessels H.J.C.T."/>
            <person name="van Allen T."/>
            <person name="Luesken F."/>
            <person name="Wu M."/>
            <person name="van de Pas-Schoonen K.T."/>
            <person name="Op den Camp H.J.M."/>
            <person name="Janssen-Megens E.M."/>
            <person name="Francoijs K-J."/>
            <person name="Stunnenberg H."/>
            <person name="Weissenbach J."/>
            <person name="Jetten M.S.M."/>
            <person name="Strous M."/>
        </authorList>
    </citation>
    <scope>NUCLEOTIDE SEQUENCE [LARGE SCALE GENOMIC DNA]</scope>
</reference>